<feature type="compositionally biased region" description="Low complexity" evidence="1">
    <location>
        <begin position="388"/>
        <end position="397"/>
    </location>
</feature>
<organism evidence="2">
    <name type="scientific">Virus NIOZ-UU157</name>
    <dbReference type="NCBI Taxonomy" id="2763269"/>
    <lineage>
        <taxon>Viruses</taxon>
    </lineage>
</organism>
<gene>
    <name evidence="2" type="ORF">NIOZUU157_00224</name>
</gene>
<accession>A0A7S9XDV3</accession>
<feature type="region of interest" description="Disordered" evidence="1">
    <location>
        <begin position="388"/>
        <end position="423"/>
    </location>
</feature>
<dbReference type="EMBL" id="MW030556">
    <property type="protein sequence ID" value="QPI16334.1"/>
    <property type="molecule type" value="Genomic_DNA"/>
</dbReference>
<name>A0A7S9XDV3_9VIRU</name>
<protein>
    <submittedName>
        <fullName evidence="2">Uncharacterized protein</fullName>
    </submittedName>
</protein>
<evidence type="ECO:0000313" key="2">
    <source>
        <dbReference type="EMBL" id="QPI16334.1"/>
    </source>
</evidence>
<reference evidence="2" key="1">
    <citation type="submission" date="2020-08" db="EMBL/GenBank/DDBJ databases">
        <title>Bridging the membrane lipid divide: bacteria of the FCB group superphylum have the potential to synthesize archaeal ether lipids.</title>
        <authorList>
            <person name="Villanueva L."/>
            <person name="von Meijenfeldt F.A.B."/>
            <person name="Westbye A.B."/>
            <person name="Yadav S."/>
            <person name="Hopmans E.C."/>
            <person name="Dutilh B.E."/>
            <person name="Sinninghe Damste J.S."/>
        </authorList>
    </citation>
    <scope>NUCLEOTIDE SEQUENCE</scope>
    <source>
        <strain evidence="2">NIOZ-UU157</strain>
    </source>
</reference>
<proteinExistence type="predicted"/>
<sequence length="423" mass="47814">MAEETKTVETSKQKVEVNLDEIFNGAPGGGSITLPEEDKKPNVFSRKKNVDMSFVDNPPEETVEAIVDETTEDTETTIKKKPEVATKEVIDDIFGDNSEEIEEEAAPEKRGRKAITGVSDVFKKLIEDEKILAFDDGKDLEEYSAKDWQELIQANLDEKANAVRRETPKQFFDSLPEELQIAARYVADGGQDLKGMFKALSTVEEVRDLNVKEEKDQSFIIREYLGATGYGTREEIEEEIEIWKDLGKLETQAMKFKPKLDKMQEKVVAAKLQEQDMKRKQQEQASQNYMKNVYNTLKEGTIGETKIDKKTQAFLYNGLVNPSYPSISGTNTNLLGHLLEKYQFVEPNYDLITEALWLLADPNGFKETIMKKGSNKAVEETVRKLKTAQSSKSSAAAIQEEAPASRTQSRKIQRGGNNIFKRI</sequence>
<evidence type="ECO:0000256" key="1">
    <source>
        <dbReference type="SAM" id="MobiDB-lite"/>
    </source>
</evidence>